<evidence type="ECO:0000313" key="2">
    <source>
        <dbReference type="EMBL" id="CAA9314159.1"/>
    </source>
</evidence>
<proteinExistence type="predicted"/>
<organism evidence="2">
    <name type="scientific">uncultured Nocardioidaceae bacterium</name>
    <dbReference type="NCBI Taxonomy" id="253824"/>
    <lineage>
        <taxon>Bacteria</taxon>
        <taxon>Bacillati</taxon>
        <taxon>Actinomycetota</taxon>
        <taxon>Actinomycetes</taxon>
        <taxon>Propionibacteriales</taxon>
        <taxon>Nocardioidaceae</taxon>
        <taxon>environmental samples</taxon>
    </lineage>
</organism>
<dbReference type="AlphaFoldDB" id="A0A6J4KTY8"/>
<protein>
    <submittedName>
        <fullName evidence="2">Uncharacterized protein</fullName>
    </submittedName>
</protein>
<dbReference type="EMBL" id="CADCUG010000001">
    <property type="protein sequence ID" value="CAA9314159.1"/>
    <property type="molecule type" value="Genomic_DNA"/>
</dbReference>
<sequence length="178" mass="18934">MVDVAAQEDHRRRRLPSLALGDLEHDAGDLAERLLERRPVLEVGALPDLLADIAPTSAPAALRDRLVPRLGMVQSDGHQVRQRATDDEVLAVASHLLVEPLHLGGVEHRPLAVSQDPGCPGVDHHEPDVAEPAGVAPSVRVRFGVGAQGEAVQQVTGVRAGLQAADRLPQLVGLPLLR</sequence>
<evidence type="ECO:0000256" key="1">
    <source>
        <dbReference type="SAM" id="MobiDB-lite"/>
    </source>
</evidence>
<feature type="region of interest" description="Disordered" evidence="1">
    <location>
        <begin position="112"/>
        <end position="131"/>
    </location>
</feature>
<accession>A0A6J4KTY8</accession>
<name>A0A6J4KTY8_9ACTN</name>
<gene>
    <name evidence="2" type="ORF">AVDCRST_MAG29-4</name>
</gene>
<reference evidence="2" key="1">
    <citation type="submission" date="2020-02" db="EMBL/GenBank/DDBJ databases">
        <authorList>
            <person name="Meier V. D."/>
        </authorList>
    </citation>
    <scope>NUCLEOTIDE SEQUENCE</scope>
    <source>
        <strain evidence="2">AVDCRST_MAG29</strain>
    </source>
</reference>